<sequence length="307" mass="30744">MITRALAADTDWRDALRVAPSGAERGRALEVASSFDRALNLRRPAGGLLTVLTRAGRPAPGALITELDALPRIPAGTPVTLDSSPAGPTLTVRRLRITLAGHTEFDCGTVPLDAVSASLADSATAFRAALDAVAAPGSFVATTAATPYEAALQRRLLTAATNWQAAIRGEGALADAAASLIGLGAGLTPSGDDYLAGALAVLHLHPITGANGGSALEASAAVRAATSAADATTEVGRHFLLAACEGRFHHDVAAAATAALTGTTNLPQLVAQVAEIGSTSGTDTLTGIADTLAALAATTARIPAGRR</sequence>
<gene>
    <name evidence="1" type="ORF">EG850_11825</name>
</gene>
<organism evidence="1 2">
    <name type="scientific">Gulosibacter macacae</name>
    <dbReference type="NCBI Taxonomy" id="2488791"/>
    <lineage>
        <taxon>Bacteria</taxon>
        <taxon>Bacillati</taxon>
        <taxon>Actinomycetota</taxon>
        <taxon>Actinomycetes</taxon>
        <taxon>Micrococcales</taxon>
        <taxon>Microbacteriaceae</taxon>
        <taxon>Gulosibacter</taxon>
    </lineage>
</organism>
<comment type="caution">
    <text evidence="1">The sequence shown here is derived from an EMBL/GenBank/DDBJ whole genome shotgun (WGS) entry which is preliminary data.</text>
</comment>
<dbReference type="AlphaFoldDB" id="A0A3P3VUX6"/>
<protein>
    <submittedName>
        <fullName evidence="1">DUF2877 domain-containing protein</fullName>
    </submittedName>
</protein>
<keyword evidence="2" id="KW-1185">Reference proteome</keyword>
<dbReference type="Pfam" id="PF11392">
    <property type="entry name" value="AllH"/>
    <property type="match status" value="1"/>
</dbReference>
<dbReference type="InterPro" id="IPR021530">
    <property type="entry name" value="AllH-like"/>
</dbReference>
<evidence type="ECO:0000313" key="2">
    <source>
        <dbReference type="Proteomes" id="UP000274391"/>
    </source>
</evidence>
<accession>A0A3P3VUX6</accession>
<dbReference type="OrthoDB" id="5147213at2"/>
<dbReference type="RefSeq" id="WP_124973734.1">
    <property type="nucleotide sequence ID" value="NZ_RQVS01000018.1"/>
</dbReference>
<reference evidence="1 2" key="1">
    <citation type="submission" date="2018-11" db="EMBL/GenBank/DDBJ databases">
        <title>YIM 102482-1 draft genome.</title>
        <authorList>
            <person name="Li G."/>
            <person name="Jiang Y."/>
        </authorList>
    </citation>
    <scope>NUCLEOTIDE SEQUENCE [LARGE SCALE GENOMIC DNA]</scope>
    <source>
        <strain evidence="1 2">YIM 102482-1</strain>
    </source>
</reference>
<evidence type="ECO:0000313" key="1">
    <source>
        <dbReference type="EMBL" id="RRJ85778.1"/>
    </source>
</evidence>
<proteinExistence type="predicted"/>
<dbReference type="EMBL" id="RQVS01000018">
    <property type="protein sequence ID" value="RRJ85778.1"/>
    <property type="molecule type" value="Genomic_DNA"/>
</dbReference>
<dbReference type="Proteomes" id="UP000274391">
    <property type="component" value="Unassembled WGS sequence"/>
</dbReference>
<name>A0A3P3VUX6_9MICO</name>